<protein>
    <submittedName>
        <fullName evidence="1">Uncharacterized protein</fullName>
    </submittedName>
</protein>
<gene>
    <name evidence="1" type="ORF">TWF718_003689</name>
</gene>
<reference evidence="1 2" key="1">
    <citation type="submission" date="2019-10" db="EMBL/GenBank/DDBJ databases">
        <authorList>
            <person name="Palmer J.M."/>
        </authorList>
    </citation>
    <scope>NUCLEOTIDE SEQUENCE [LARGE SCALE GENOMIC DNA]</scope>
    <source>
        <strain evidence="1 2">TWF718</strain>
    </source>
</reference>
<dbReference type="AlphaFoldDB" id="A0AAN8RKF5"/>
<evidence type="ECO:0000313" key="2">
    <source>
        <dbReference type="Proteomes" id="UP001313282"/>
    </source>
</evidence>
<proteinExistence type="predicted"/>
<comment type="caution">
    <text evidence="1">The sequence shown here is derived from an EMBL/GenBank/DDBJ whole genome shotgun (WGS) entry which is preliminary data.</text>
</comment>
<accession>A0AAN8RKF5</accession>
<name>A0AAN8RKF5_9PEZI</name>
<keyword evidence="2" id="KW-1185">Reference proteome</keyword>
<sequence>MVGCEIGLYILNTPKSFIAPKMIKPQLISFRARAISRIPLSQYNLQYQSRLNRFYSIMAIPDTAIPIFTAGKSAQVGKAVKERLLPEYDVVHLSLSIESVKEELPRILRGEHVVPSSNLGSNLVRPENAQRLPKLLIVGGGFSAEEYEDMKNTIDLTANGKLAGDQVPVWVKRNVGEGPPKRPDGSPIDIKLPSGDFSPEFVNVIIANAKAKLDEAARESGII</sequence>
<dbReference type="Proteomes" id="UP001313282">
    <property type="component" value="Unassembled WGS sequence"/>
</dbReference>
<evidence type="ECO:0000313" key="1">
    <source>
        <dbReference type="EMBL" id="KAK6350498.1"/>
    </source>
</evidence>
<dbReference type="EMBL" id="JAVHNR010000002">
    <property type="protein sequence ID" value="KAK6350498.1"/>
    <property type="molecule type" value="Genomic_DNA"/>
</dbReference>
<organism evidence="1 2">
    <name type="scientific">Orbilia javanica</name>
    <dbReference type="NCBI Taxonomy" id="47235"/>
    <lineage>
        <taxon>Eukaryota</taxon>
        <taxon>Fungi</taxon>
        <taxon>Dikarya</taxon>
        <taxon>Ascomycota</taxon>
        <taxon>Pezizomycotina</taxon>
        <taxon>Orbiliomycetes</taxon>
        <taxon>Orbiliales</taxon>
        <taxon>Orbiliaceae</taxon>
        <taxon>Orbilia</taxon>
    </lineage>
</organism>